<dbReference type="InterPro" id="IPR037293">
    <property type="entry name" value="Gal_Oxidase_central_sf"/>
</dbReference>
<dbReference type="RefSeq" id="XP_018078034.1">
    <property type="nucleotide sequence ID" value="XM_018217295.1"/>
</dbReference>
<keyword evidence="5" id="KW-1185">Reference proteome</keyword>
<dbReference type="InterPro" id="IPR011043">
    <property type="entry name" value="Gal_Oxase/kelch_b-propeller"/>
</dbReference>
<organism evidence="4 5">
    <name type="scientific">Mollisia scopiformis</name>
    <name type="common">Conifer needle endophyte fungus</name>
    <name type="synonym">Phialocephala scopiformis</name>
    <dbReference type="NCBI Taxonomy" id="149040"/>
    <lineage>
        <taxon>Eukaryota</taxon>
        <taxon>Fungi</taxon>
        <taxon>Dikarya</taxon>
        <taxon>Ascomycota</taxon>
        <taxon>Pezizomycotina</taxon>
        <taxon>Leotiomycetes</taxon>
        <taxon>Helotiales</taxon>
        <taxon>Mollisiaceae</taxon>
        <taxon>Mollisia</taxon>
    </lineage>
</organism>
<dbReference type="Proteomes" id="UP000070700">
    <property type="component" value="Unassembled WGS sequence"/>
</dbReference>
<evidence type="ECO:0000313" key="5">
    <source>
        <dbReference type="Proteomes" id="UP000070700"/>
    </source>
</evidence>
<dbReference type="InterPro" id="IPR013783">
    <property type="entry name" value="Ig-like_fold"/>
</dbReference>
<name>A0A194XUG6_MOLSC</name>
<dbReference type="GeneID" id="28827021"/>
<dbReference type="Pfam" id="PF09118">
    <property type="entry name" value="GO-like_E_set"/>
    <property type="match status" value="1"/>
</dbReference>
<gene>
    <name evidence="4" type="ORF">LY89DRAFT_703105</name>
</gene>
<dbReference type="AlphaFoldDB" id="A0A194XUG6"/>
<evidence type="ECO:0000313" key="4">
    <source>
        <dbReference type="EMBL" id="KUJ23679.1"/>
    </source>
</evidence>
<dbReference type="InterPro" id="IPR014756">
    <property type="entry name" value="Ig_E-set"/>
</dbReference>
<dbReference type="OrthoDB" id="2019572at2759"/>
<keyword evidence="1" id="KW-0732">Signal</keyword>
<dbReference type="STRING" id="149040.A0A194XUG6"/>
<dbReference type="Gene3D" id="2.130.10.80">
    <property type="entry name" value="Galactose oxidase/kelch, beta-propeller"/>
    <property type="match status" value="1"/>
</dbReference>
<dbReference type="Pfam" id="PF07250">
    <property type="entry name" value="Glyoxal_oxid_N"/>
    <property type="match status" value="1"/>
</dbReference>
<protein>
    <submittedName>
        <fullName evidence="4">Putative galactose oxidase</fullName>
    </submittedName>
</protein>
<dbReference type="KEGG" id="psco:LY89DRAFT_703105"/>
<dbReference type="Gene3D" id="2.60.40.10">
    <property type="entry name" value="Immunoglobulins"/>
    <property type="match status" value="1"/>
</dbReference>
<evidence type="ECO:0000259" key="3">
    <source>
        <dbReference type="Pfam" id="PF09118"/>
    </source>
</evidence>
<dbReference type="SUPFAM" id="SSF50965">
    <property type="entry name" value="Galactose oxidase, central domain"/>
    <property type="match status" value="1"/>
</dbReference>
<accession>A0A194XUG6</accession>
<dbReference type="InterPro" id="IPR009880">
    <property type="entry name" value="Glyoxal_oxidase_N"/>
</dbReference>
<feature type="domain" description="Glyoxal oxidase N-terminal" evidence="2">
    <location>
        <begin position="87"/>
        <end position="399"/>
    </location>
</feature>
<dbReference type="PANTHER" id="PTHR32208">
    <property type="entry name" value="SECRETED PROTEIN-RELATED"/>
    <property type="match status" value="1"/>
</dbReference>
<dbReference type="EMBL" id="KQ947404">
    <property type="protein sequence ID" value="KUJ23679.1"/>
    <property type="molecule type" value="Genomic_DNA"/>
</dbReference>
<reference evidence="4 5" key="1">
    <citation type="submission" date="2015-10" db="EMBL/GenBank/DDBJ databases">
        <title>Full genome of DAOMC 229536 Phialocephala scopiformis, a fungal endophyte of spruce producing the potent anti-insectan compound rugulosin.</title>
        <authorList>
            <consortium name="DOE Joint Genome Institute"/>
            <person name="Walker A.K."/>
            <person name="Frasz S.L."/>
            <person name="Seifert K.A."/>
            <person name="Miller J.D."/>
            <person name="Mondo S.J."/>
            <person name="Labutti K."/>
            <person name="Lipzen A."/>
            <person name="Dockter R."/>
            <person name="Kennedy M."/>
            <person name="Grigoriev I.V."/>
            <person name="Spatafora J.W."/>
        </authorList>
    </citation>
    <scope>NUCLEOTIDE SEQUENCE [LARGE SCALE GENOMIC DNA]</scope>
    <source>
        <strain evidence="4 5">CBS 120377</strain>
    </source>
</reference>
<dbReference type="CDD" id="cd02851">
    <property type="entry name" value="E_set_GO_C"/>
    <property type="match status" value="1"/>
</dbReference>
<sequence>MQQILARGTPKNQGVDINDFHSLVGHWERRIPVPLVPAAVVVLPLSHKVLMWAADRGDVFGNDTSNPGRTITSIFDPMSGIVTERNVSITNHDMFCPGLSMDVSGRPTVTGGKSEQRVSIYDETLDVWISGPDMKIGRGYHAQATLSDGRTFTIGGSWSGPIGGMDGEAFDPSTGTWSWLHECKVAPMLTNDLRGVFCSDNHPWLFSWKNSSVFQAGPSSAMNWYGTSGNGRHAAAGYRARDTDAMNGNAVMYDAVHGHILTLGGATSYSGAYSTRSAHIITLTEPFVPPSVQAINPMHHPRAYANSVILPTGEVFINGGTSFAKQWTDINATMIPELWSPETQKFIPMARTPIPRTYHSTAILLPDATVLVGGGGLCWGYCEDPSANHFDIQIFSPPYLFNAKGFLSSRPSITSVSTKTIAVGSSFRVTTNMEVGHFSFLRYGSSTHAINTDQRRIVLASKLLQETVSAYMITTPKDPGILIPGYWMLFAIGSEGIPSVAETILVNL</sequence>
<dbReference type="PANTHER" id="PTHR32208:SF68">
    <property type="entry name" value="GALACTOSE OXIDASE"/>
    <property type="match status" value="1"/>
</dbReference>
<proteinExistence type="predicted"/>
<evidence type="ECO:0000256" key="1">
    <source>
        <dbReference type="ARBA" id="ARBA00022729"/>
    </source>
</evidence>
<evidence type="ECO:0000259" key="2">
    <source>
        <dbReference type="Pfam" id="PF07250"/>
    </source>
</evidence>
<feature type="domain" description="Galactose oxidase-like Early set" evidence="3">
    <location>
        <begin position="410"/>
        <end position="505"/>
    </location>
</feature>
<dbReference type="InParanoid" id="A0A194XUG6"/>
<dbReference type="InterPro" id="IPR015202">
    <property type="entry name" value="GO-like_E_set"/>
</dbReference>
<dbReference type="SUPFAM" id="SSF81296">
    <property type="entry name" value="E set domains"/>
    <property type="match status" value="1"/>
</dbReference>